<dbReference type="AlphaFoldDB" id="A0A2P2R1W9"/>
<organism evidence="1">
    <name type="scientific">Rhizophora mucronata</name>
    <name type="common">Asiatic mangrove</name>
    <dbReference type="NCBI Taxonomy" id="61149"/>
    <lineage>
        <taxon>Eukaryota</taxon>
        <taxon>Viridiplantae</taxon>
        <taxon>Streptophyta</taxon>
        <taxon>Embryophyta</taxon>
        <taxon>Tracheophyta</taxon>
        <taxon>Spermatophyta</taxon>
        <taxon>Magnoliopsida</taxon>
        <taxon>eudicotyledons</taxon>
        <taxon>Gunneridae</taxon>
        <taxon>Pentapetalae</taxon>
        <taxon>rosids</taxon>
        <taxon>fabids</taxon>
        <taxon>Malpighiales</taxon>
        <taxon>Rhizophoraceae</taxon>
        <taxon>Rhizophora</taxon>
    </lineage>
</organism>
<accession>A0A2P2R1W9</accession>
<dbReference type="EMBL" id="GGEC01092782">
    <property type="protein sequence ID" value="MBX73266.1"/>
    <property type="molecule type" value="Transcribed_RNA"/>
</dbReference>
<reference evidence="1" key="1">
    <citation type="submission" date="2018-02" db="EMBL/GenBank/DDBJ databases">
        <title>Rhizophora mucronata_Transcriptome.</title>
        <authorList>
            <person name="Meera S.P."/>
            <person name="Sreeshan A."/>
            <person name="Augustine A."/>
        </authorList>
    </citation>
    <scope>NUCLEOTIDE SEQUENCE</scope>
    <source>
        <tissue evidence="1">Leaf</tissue>
    </source>
</reference>
<sequence>MTSTSSCQGVIINDFIENHSLLLDICSGMQLNLFLHRRRYYNH</sequence>
<evidence type="ECO:0000313" key="1">
    <source>
        <dbReference type="EMBL" id="MBX73266.1"/>
    </source>
</evidence>
<proteinExistence type="predicted"/>
<name>A0A2P2R1W9_RHIMU</name>
<protein>
    <submittedName>
        <fullName evidence="1">Uncharacterized protein</fullName>
    </submittedName>
</protein>